<dbReference type="Pfam" id="PF01476">
    <property type="entry name" value="LysM"/>
    <property type="match status" value="2"/>
</dbReference>
<dbReference type="AlphaFoldDB" id="A0AAV9Q877"/>
<dbReference type="InterPro" id="IPR013320">
    <property type="entry name" value="ConA-like_dom_sf"/>
</dbReference>
<dbReference type="PANTHER" id="PTHR10963">
    <property type="entry name" value="GLYCOSYL HYDROLASE-RELATED"/>
    <property type="match status" value="1"/>
</dbReference>
<dbReference type="GO" id="GO:0005840">
    <property type="term" value="C:ribosome"/>
    <property type="evidence" value="ECO:0007669"/>
    <property type="project" value="UniProtKB-KW"/>
</dbReference>
<dbReference type="EMBL" id="JAXLQG010000010">
    <property type="protein sequence ID" value="KAK5535080.1"/>
    <property type="molecule type" value="Genomic_DNA"/>
</dbReference>
<dbReference type="Gene3D" id="2.60.120.200">
    <property type="match status" value="1"/>
</dbReference>
<sequence length="848" mass="86359">MAKITYFNALLATIFVAIGTASAQCNPLINGSCPAIPGLATSTYSIDFTQQTALPSDWIQAEGAPVTFGASGANFTIAKRYDAPYIWTRFYMLFGRIETVVKVAPGMGIVTSAVMLSDDLDEIDWEWSGNNFGQSGGRVQTNWFGKGVPGNYDRGSQPAVNDPQDTFHTYVFDWTPDALTWSVDGTNVYTTKNSLQTSGSYQYPQTPSRLHLGMWAGGDQDNNPATVYWAGGYSNFSLAPFSAYVKSVKITTSNPCPSWQYPNPFNGTYQALVCTNQTLTLPCTYTVKAGDNGQTIATSLSVTLDALKAANPGLNWDLLVEGQTLNVPGAQCSNSTTSSAVMSTASTTTSSMGPNSTTTSSTVSTTYSSLSSATTPTSTPTATTTSSPVLALSTTSASSTPISNSSSAAPTNTSSASPTSGSPSSAATSSGASSPNSGSPMGASTPGSSNSVLSTSTIVFTGTTTTTSAQGAIASTYTVVAGDYGWAIASRLGCNYDALDAANPDVDWDDLQIGQILNAPCGSSSAAHATTGDPGAVQTSNIASASIPAGPSTSGSSSQSSPAPASGSSGVSATPATSAASASSPVSSSNSPVTLSNSPVTLSNSPVSANNPAPASGSSSPVSAVGSTTAQPLTTSVYYTNGTISSSSASQSATSSTAASSNSIYSDGNDADEADDADASSTSQSTDTVGGTIVTGTSSTTTPTISGTSNPTSTVAATSNLSSSQSIVLPTSTQKVVNPVTTATPTRLVCNQDNCLRNMIDPRYSTSMMSFCPTYTTVASNSAPLPTFLTGCSQVVSRVSSACSCLMTSYAPVHSSSSTPAMTGPAQRARTPSWRLKRSPLRWERFAA</sequence>
<feature type="domain" description="LysM" evidence="4">
    <location>
        <begin position="283"/>
        <end position="327"/>
    </location>
</feature>
<feature type="region of interest" description="Disordered" evidence="1">
    <location>
        <begin position="343"/>
        <end position="450"/>
    </location>
</feature>
<feature type="compositionally biased region" description="Low complexity" evidence="1">
    <location>
        <begin position="679"/>
        <end position="714"/>
    </location>
</feature>
<evidence type="ECO:0000259" key="3">
    <source>
        <dbReference type="PROSITE" id="PS51762"/>
    </source>
</evidence>
<keyword evidence="5" id="KW-0689">Ribosomal protein</keyword>
<dbReference type="CDD" id="cd00118">
    <property type="entry name" value="LysM"/>
    <property type="match status" value="2"/>
</dbReference>
<feature type="domain" description="GH16" evidence="3">
    <location>
        <begin position="19"/>
        <end position="238"/>
    </location>
</feature>
<dbReference type="SUPFAM" id="SSF49899">
    <property type="entry name" value="Concanavalin A-like lectins/glucanases"/>
    <property type="match status" value="1"/>
</dbReference>
<keyword evidence="5" id="KW-0687">Ribonucleoprotein</keyword>
<feature type="region of interest" description="Disordered" evidence="1">
    <location>
        <begin position="645"/>
        <end position="717"/>
    </location>
</feature>
<reference evidence="5 6" key="1">
    <citation type="submission" date="2023-06" db="EMBL/GenBank/DDBJ databases">
        <title>Black Yeasts Isolated from many extreme environments.</title>
        <authorList>
            <person name="Coleine C."/>
            <person name="Stajich J.E."/>
            <person name="Selbmann L."/>
        </authorList>
    </citation>
    <scope>NUCLEOTIDE SEQUENCE [LARGE SCALE GENOMIC DNA]</scope>
    <source>
        <strain evidence="5 6">CCFEE 5887</strain>
    </source>
</reference>
<dbReference type="GO" id="GO:0016757">
    <property type="term" value="F:glycosyltransferase activity"/>
    <property type="evidence" value="ECO:0007669"/>
    <property type="project" value="TreeGrafter"/>
</dbReference>
<dbReference type="InterPro" id="IPR050546">
    <property type="entry name" value="Glycosyl_Hydrlase_16"/>
</dbReference>
<dbReference type="Gene3D" id="3.10.350.10">
    <property type="entry name" value="LysM domain"/>
    <property type="match status" value="2"/>
</dbReference>
<dbReference type="InterPro" id="IPR000757">
    <property type="entry name" value="Beta-glucanase-like"/>
</dbReference>
<accession>A0AAV9Q877</accession>
<comment type="caution">
    <text evidence="5">The sequence shown here is derived from an EMBL/GenBank/DDBJ whole genome shotgun (WGS) entry which is preliminary data.</text>
</comment>
<dbReference type="GO" id="GO:0009277">
    <property type="term" value="C:fungal-type cell wall"/>
    <property type="evidence" value="ECO:0007669"/>
    <property type="project" value="TreeGrafter"/>
</dbReference>
<keyword evidence="2" id="KW-0732">Signal</keyword>
<feature type="chain" id="PRO_5044024170" evidence="2">
    <location>
        <begin position="24"/>
        <end position="848"/>
    </location>
</feature>
<feature type="compositionally biased region" description="Low complexity" evidence="1">
    <location>
        <begin position="343"/>
        <end position="440"/>
    </location>
</feature>
<organism evidence="5 6">
    <name type="scientific">Vermiconidia calcicola</name>
    <dbReference type="NCBI Taxonomy" id="1690605"/>
    <lineage>
        <taxon>Eukaryota</taxon>
        <taxon>Fungi</taxon>
        <taxon>Dikarya</taxon>
        <taxon>Ascomycota</taxon>
        <taxon>Pezizomycotina</taxon>
        <taxon>Dothideomycetes</taxon>
        <taxon>Dothideomycetidae</taxon>
        <taxon>Mycosphaerellales</taxon>
        <taxon>Extremaceae</taxon>
        <taxon>Vermiconidia</taxon>
    </lineage>
</organism>
<dbReference type="PROSITE" id="PS51782">
    <property type="entry name" value="LYSM"/>
    <property type="match status" value="2"/>
</dbReference>
<feature type="domain" description="LysM" evidence="4">
    <location>
        <begin position="475"/>
        <end position="519"/>
    </location>
</feature>
<name>A0AAV9Q877_9PEZI</name>
<dbReference type="GO" id="GO:0031505">
    <property type="term" value="P:fungal-type cell wall organization"/>
    <property type="evidence" value="ECO:0007669"/>
    <property type="project" value="TreeGrafter"/>
</dbReference>
<evidence type="ECO:0000256" key="1">
    <source>
        <dbReference type="SAM" id="MobiDB-lite"/>
    </source>
</evidence>
<feature type="signal peptide" evidence="2">
    <location>
        <begin position="1"/>
        <end position="23"/>
    </location>
</feature>
<proteinExistence type="predicted"/>
<dbReference type="InterPro" id="IPR018392">
    <property type="entry name" value="LysM"/>
</dbReference>
<gene>
    <name evidence="5" type="primary">RPL37</name>
    <name evidence="5" type="ORF">LTR25_006088</name>
</gene>
<protein>
    <submittedName>
        <fullName evidence="5">60S ribosomal protein L37</fullName>
    </submittedName>
</protein>
<feature type="region of interest" description="Disordered" evidence="1">
    <location>
        <begin position="544"/>
        <end position="627"/>
    </location>
</feature>
<feature type="compositionally biased region" description="Low complexity" evidence="1">
    <location>
        <begin position="645"/>
        <end position="666"/>
    </location>
</feature>
<dbReference type="GO" id="GO:0004553">
    <property type="term" value="F:hydrolase activity, hydrolyzing O-glycosyl compounds"/>
    <property type="evidence" value="ECO:0007669"/>
    <property type="project" value="InterPro"/>
</dbReference>
<evidence type="ECO:0000256" key="2">
    <source>
        <dbReference type="SAM" id="SignalP"/>
    </source>
</evidence>
<dbReference type="GO" id="GO:0005975">
    <property type="term" value="P:carbohydrate metabolic process"/>
    <property type="evidence" value="ECO:0007669"/>
    <property type="project" value="InterPro"/>
</dbReference>
<keyword evidence="6" id="KW-1185">Reference proteome</keyword>
<dbReference type="SMART" id="SM00257">
    <property type="entry name" value="LysM"/>
    <property type="match status" value="2"/>
</dbReference>
<dbReference type="Pfam" id="PF00722">
    <property type="entry name" value="Glyco_hydro_16"/>
    <property type="match status" value="1"/>
</dbReference>
<dbReference type="SUPFAM" id="SSF54106">
    <property type="entry name" value="LysM domain"/>
    <property type="match status" value="2"/>
</dbReference>
<evidence type="ECO:0000313" key="6">
    <source>
        <dbReference type="Proteomes" id="UP001345827"/>
    </source>
</evidence>
<feature type="compositionally biased region" description="Acidic residues" evidence="1">
    <location>
        <begin position="669"/>
        <end position="678"/>
    </location>
</feature>
<dbReference type="PROSITE" id="PS51762">
    <property type="entry name" value="GH16_2"/>
    <property type="match status" value="1"/>
</dbReference>
<dbReference type="InterPro" id="IPR036779">
    <property type="entry name" value="LysM_dom_sf"/>
</dbReference>
<dbReference type="PANTHER" id="PTHR10963:SF68">
    <property type="entry name" value="GLYCOSIDASE CRH1-RELATED"/>
    <property type="match status" value="1"/>
</dbReference>
<dbReference type="Proteomes" id="UP001345827">
    <property type="component" value="Unassembled WGS sequence"/>
</dbReference>
<evidence type="ECO:0000313" key="5">
    <source>
        <dbReference type="EMBL" id="KAK5535080.1"/>
    </source>
</evidence>
<evidence type="ECO:0000259" key="4">
    <source>
        <dbReference type="PROSITE" id="PS51782"/>
    </source>
</evidence>